<protein>
    <submittedName>
        <fullName evidence="3">DUF434 domain-containing protein</fullName>
    </submittedName>
</protein>
<dbReference type="EMBL" id="JAGUCN010000036">
    <property type="protein sequence ID" value="MBS2213822.1"/>
    <property type="molecule type" value="Genomic_DNA"/>
</dbReference>
<feature type="domain" description="DUF5616" evidence="2">
    <location>
        <begin position="81"/>
        <end position="218"/>
    </location>
</feature>
<evidence type="ECO:0000313" key="4">
    <source>
        <dbReference type="Proteomes" id="UP000721861"/>
    </source>
</evidence>
<comment type="caution">
    <text evidence="3">The sequence shown here is derived from an EMBL/GenBank/DDBJ whole genome shotgun (WGS) entry which is preliminary data.</text>
</comment>
<evidence type="ECO:0000259" key="1">
    <source>
        <dbReference type="Pfam" id="PF04256"/>
    </source>
</evidence>
<dbReference type="RefSeq" id="WP_212231532.1">
    <property type="nucleotide sequence ID" value="NZ_JAGUCN010000036.1"/>
</dbReference>
<accession>A0ABS5KG30</accession>
<dbReference type="InterPro" id="IPR041652">
    <property type="entry name" value="DUF5616"/>
</dbReference>
<dbReference type="Pfam" id="PF04256">
    <property type="entry name" value="DUF434"/>
    <property type="match status" value="1"/>
</dbReference>
<gene>
    <name evidence="3" type="ORF">KEM09_20610</name>
</gene>
<proteinExistence type="predicted"/>
<reference evidence="3 4" key="1">
    <citation type="journal article" date="2014" name="Int. J. Syst. Evol. Microbiol.">
        <title>Carboxylicivirga gen. nov. in the family Marinilabiliaceae with two novel species, Carboxylicivirga mesophila sp. nov. and Carboxylicivirga taeanensis sp. nov., and reclassification of Cytophaga fermentans as Saccharicrinis fermentans gen. nov., comb. nov.</title>
        <authorList>
            <person name="Yang S.H."/>
            <person name="Seo H.S."/>
            <person name="Woo J.H."/>
            <person name="Oh H.M."/>
            <person name="Jang H."/>
            <person name="Lee J.H."/>
            <person name="Kim S.J."/>
            <person name="Kwon K.K."/>
        </authorList>
    </citation>
    <scope>NUCLEOTIDE SEQUENCE [LARGE SCALE GENOMIC DNA]</scope>
    <source>
        <strain evidence="3 4">JCM 18290</strain>
    </source>
</reference>
<organism evidence="3 4">
    <name type="scientific">Carboxylicivirga mesophila</name>
    <dbReference type="NCBI Taxonomy" id="1166478"/>
    <lineage>
        <taxon>Bacteria</taxon>
        <taxon>Pseudomonadati</taxon>
        <taxon>Bacteroidota</taxon>
        <taxon>Bacteroidia</taxon>
        <taxon>Marinilabiliales</taxon>
        <taxon>Marinilabiliaceae</taxon>
        <taxon>Carboxylicivirga</taxon>
    </lineage>
</organism>
<dbReference type="PANTHER" id="PTHR42252">
    <property type="entry name" value="DUF5616 DOMAIN-CONTAINING PROTEIN"/>
    <property type="match status" value="1"/>
</dbReference>
<name>A0ABS5KG30_9BACT</name>
<sequence>MRNRGKQSGDDTCFAPKWHPVLTEAVNDYCYLLTREYAENSALQVVGNRYRLNQRQRSAIRRIGSGEKAIRKRQQSHCSPASVKDSVVEVDGFNMLILLENALSGAYIFKARDGTYRDISSVHGSYKRVTKTEDAIVLIGKALEKLHVKAVKWYLDQPVSNSGRLKTRMMEIARQHQFNWEVELHMNPDKKLAQSECIVISSDGWILDRVNGWFNLGACVIEKQINEANVLVV</sequence>
<dbReference type="Pfam" id="PF18481">
    <property type="entry name" value="DUF5616"/>
    <property type="match status" value="1"/>
</dbReference>
<dbReference type="Proteomes" id="UP000721861">
    <property type="component" value="Unassembled WGS sequence"/>
</dbReference>
<dbReference type="InterPro" id="IPR007368">
    <property type="entry name" value="DUF434"/>
</dbReference>
<dbReference type="PANTHER" id="PTHR42252:SF1">
    <property type="entry name" value="DUF434 DOMAIN-CONTAINING PROTEIN"/>
    <property type="match status" value="1"/>
</dbReference>
<keyword evidence="4" id="KW-1185">Reference proteome</keyword>
<evidence type="ECO:0000313" key="3">
    <source>
        <dbReference type="EMBL" id="MBS2213822.1"/>
    </source>
</evidence>
<evidence type="ECO:0000259" key="2">
    <source>
        <dbReference type="Pfam" id="PF18481"/>
    </source>
</evidence>
<feature type="domain" description="DUF434" evidence="1">
    <location>
        <begin position="22"/>
        <end position="74"/>
    </location>
</feature>